<dbReference type="Pfam" id="PF21148">
    <property type="entry name" value="NSUN5_fdxn-like"/>
    <property type="match status" value="1"/>
</dbReference>
<dbReference type="SUPFAM" id="SSF53335">
    <property type="entry name" value="S-adenosyl-L-methionine-dependent methyltransferases"/>
    <property type="match status" value="1"/>
</dbReference>
<reference evidence="8 9" key="1">
    <citation type="submission" date="2024-11" db="EMBL/GenBank/DDBJ databases">
        <title>Chromosome-level genome assembly of the freshwater bivalve Anodonta woodiana.</title>
        <authorList>
            <person name="Chen X."/>
        </authorList>
    </citation>
    <scope>NUCLEOTIDE SEQUENCE [LARGE SCALE GENOMIC DNA]</scope>
    <source>
        <strain evidence="8">MN2024</strain>
        <tissue evidence="8">Gills</tissue>
    </source>
</reference>
<comment type="caution">
    <text evidence="5">Lacks conserved residue(s) required for the propagation of feature annotation.</text>
</comment>
<dbReference type="PANTHER" id="PTHR14663">
    <property type="entry name" value="METHYLTRANSFERASE NSUN7-RELATED"/>
    <property type="match status" value="1"/>
</dbReference>
<feature type="compositionally biased region" description="Basic residues" evidence="6">
    <location>
        <begin position="437"/>
        <end position="450"/>
    </location>
</feature>
<evidence type="ECO:0000256" key="2">
    <source>
        <dbReference type="ARBA" id="ARBA00022679"/>
    </source>
</evidence>
<evidence type="ECO:0000259" key="7">
    <source>
        <dbReference type="PROSITE" id="PS51686"/>
    </source>
</evidence>
<keyword evidence="1 5" id="KW-0489">Methyltransferase</keyword>
<dbReference type="Proteomes" id="UP001634394">
    <property type="component" value="Unassembled WGS sequence"/>
</dbReference>
<dbReference type="InterPro" id="IPR001678">
    <property type="entry name" value="MeTrfase_RsmB-F_NOP2_dom"/>
</dbReference>
<evidence type="ECO:0000313" key="9">
    <source>
        <dbReference type="Proteomes" id="UP001634394"/>
    </source>
</evidence>
<evidence type="ECO:0000256" key="4">
    <source>
        <dbReference type="ARBA" id="ARBA00022884"/>
    </source>
</evidence>
<dbReference type="Pfam" id="PF01189">
    <property type="entry name" value="Methyltr_RsmB-F"/>
    <property type="match status" value="1"/>
</dbReference>
<dbReference type="GO" id="GO:0032259">
    <property type="term" value="P:methylation"/>
    <property type="evidence" value="ECO:0007669"/>
    <property type="project" value="UniProtKB-KW"/>
</dbReference>
<dbReference type="EMBL" id="JBJQND010000004">
    <property type="protein sequence ID" value="KAL3880122.1"/>
    <property type="molecule type" value="Genomic_DNA"/>
</dbReference>
<dbReference type="PANTHER" id="PTHR14663:SF2">
    <property type="entry name" value="METHYLTRANSFERASE NSUN7-RELATED"/>
    <property type="match status" value="1"/>
</dbReference>
<evidence type="ECO:0000256" key="1">
    <source>
        <dbReference type="ARBA" id="ARBA00022603"/>
    </source>
</evidence>
<sequence length="526" mass="58804">MVVLWDYQSRKFQQRTSIPGEVLDPDVQQVEDAIWELKTKLNASLARHRIKAAAPSLEFLLSDKVRSIEEISSRLPVYVWVNQLKTSAADVIEYFKDSNYRLVNYDDELSERTFYVDCHCSDVFVFPAECREAVQDSDLLLGGHIVMQDKSSCLAPHSVKYLIGDEDDVIHVNAGSGVTTAHISSLMHKSSGQIWAFGANMEGSGHAQKQLEKLSVKNVKLMSESFLDIELDDARFKNCKVVLVTADCSKSGISNPVDFIVNEGEDMKILKDLSIGETDLTRQGALVAQHGALLRHALRLQKVQAVVYMTRSVYQAENENVVTKAIEYVNMIQQRKYPFRVVPPVLPFSGEDIDRSIGITGKYIKFQPSEKNSGCFVAVITREPEDVKETAKDILARAASKGLLGGKKSKELKDTVHSDGSLLMNGDASESQSDKKLLRKRSRKSPRRIHSLVPPIPSYHKPTGTSVVKAQISSDSHKQLDHEAKSVPTMITSRPRFKILASVPKVDKKVRVAEHEKVVKHPLPFR</sequence>
<proteinExistence type="inferred from homology"/>
<dbReference type="InterPro" id="IPR049560">
    <property type="entry name" value="MeTrfase_RsmB-F_NOP2_cat"/>
</dbReference>
<protein>
    <recommendedName>
        <fullName evidence="7">SAM-dependent MTase RsmB/NOP-type domain-containing protein</fullName>
    </recommendedName>
</protein>
<feature type="domain" description="SAM-dependent MTase RsmB/NOP-type" evidence="7">
    <location>
        <begin position="67"/>
        <end position="383"/>
    </location>
</feature>
<dbReference type="InterPro" id="IPR049561">
    <property type="entry name" value="NSUN5_7_fdxn-like"/>
</dbReference>
<evidence type="ECO:0000256" key="6">
    <source>
        <dbReference type="SAM" id="MobiDB-lite"/>
    </source>
</evidence>
<gene>
    <name evidence="8" type="ORF">ACJMK2_032391</name>
</gene>
<dbReference type="InterPro" id="IPR029063">
    <property type="entry name" value="SAM-dependent_MTases_sf"/>
</dbReference>
<feature type="region of interest" description="Disordered" evidence="6">
    <location>
        <begin position="417"/>
        <end position="463"/>
    </location>
</feature>
<dbReference type="GO" id="GO:0008168">
    <property type="term" value="F:methyltransferase activity"/>
    <property type="evidence" value="ECO:0007669"/>
    <property type="project" value="UniProtKB-KW"/>
</dbReference>
<dbReference type="AlphaFoldDB" id="A0ABD3X245"/>
<dbReference type="Gene3D" id="3.40.50.150">
    <property type="entry name" value="Vaccinia Virus protein VP39"/>
    <property type="match status" value="1"/>
</dbReference>
<dbReference type="Gene3D" id="3.30.70.1170">
    <property type="entry name" value="Sun protein, domain 3"/>
    <property type="match status" value="1"/>
</dbReference>
<keyword evidence="3 5" id="KW-0949">S-adenosyl-L-methionine</keyword>
<evidence type="ECO:0000313" key="8">
    <source>
        <dbReference type="EMBL" id="KAL3880122.1"/>
    </source>
</evidence>
<keyword evidence="4 5" id="KW-0694">RNA-binding</keyword>
<organism evidence="8 9">
    <name type="scientific">Sinanodonta woodiana</name>
    <name type="common">Chinese pond mussel</name>
    <name type="synonym">Anodonta woodiana</name>
    <dbReference type="NCBI Taxonomy" id="1069815"/>
    <lineage>
        <taxon>Eukaryota</taxon>
        <taxon>Metazoa</taxon>
        <taxon>Spiralia</taxon>
        <taxon>Lophotrochozoa</taxon>
        <taxon>Mollusca</taxon>
        <taxon>Bivalvia</taxon>
        <taxon>Autobranchia</taxon>
        <taxon>Heteroconchia</taxon>
        <taxon>Palaeoheterodonta</taxon>
        <taxon>Unionida</taxon>
        <taxon>Unionoidea</taxon>
        <taxon>Unionidae</taxon>
        <taxon>Unioninae</taxon>
        <taxon>Sinanodonta</taxon>
    </lineage>
</organism>
<keyword evidence="2 5" id="KW-0808">Transferase</keyword>
<dbReference type="InterPro" id="IPR042620">
    <property type="entry name" value="NSUN7"/>
</dbReference>
<comment type="similarity">
    <text evidence="5">Belongs to the class I-like SAM-binding methyltransferase superfamily. RsmB/NOP family.</text>
</comment>
<evidence type="ECO:0000256" key="5">
    <source>
        <dbReference type="PROSITE-ProRule" id="PRU01023"/>
    </source>
</evidence>
<evidence type="ECO:0000256" key="3">
    <source>
        <dbReference type="ARBA" id="ARBA00022691"/>
    </source>
</evidence>
<comment type="caution">
    <text evidence="8">The sequence shown here is derived from an EMBL/GenBank/DDBJ whole genome shotgun (WGS) entry which is preliminary data.</text>
</comment>
<accession>A0ABD3X245</accession>
<dbReference type="GO" id="GO:0003723">
    <property type="term" value="F:RNA binding"/>
    <property type="evidence" value="ECO:0007669"/>
    <property type="project" value="UniProtKB-UniRule"/>
</dbReference>
<dbReference type="PROSITE" id="PS51686">
    <property type="entry name" value="SAM_MT_RSMB_NOP"/>
    <property type="match status" value="1"/>
</dbReference>
<name>A0ABD3X245_SINWO</name>
<keyword evidence="9" id="KW-1185">Reference proteome</keyword>